<dbReference type="CDD" id="cd00198">
    <property type="entry name" value="vWFA"/>
    <property type="match status" value="1"/>
</dbReference>
<dbReference type="Pfam" id="PF00092">
    <property type="entry name" value="VWA"/>
    <property type="match status" value="1"/>
</dbReference>
<dbReference type="InterPro" id="IPR036465">
    <property type="entry name" value="vWFA_dom_sf"/>
</dbReference>
<evidence type="ECO:0000313" key="3">
    <source>
        <dbReference type="EMBL" id="RCN44809.1"/>
    </source>
</evidence>
<dbReference type="SUPFAM" id="SSF53300">
    <property type="entry name" value="vWA-like"/>
    <property type="match status" value="2"/>
</dbReference>
<proteinExistence type="predicted"/>
<feature type="region of interest" description="Disordered" evidence="1">
    <location>
        <begin position="284"/>
        <end position="309"/>
    </location>
</feature>
<dbReference type="AlphaFoldDB" id="A0A368GNE4"/>
<dbReference type="PROSITE" id="PS50234">
    <property type="entry name" value="VWFA"/>
    <property type="match status" value="1"/>
</dbReference>
<dbReference type="Proteomes" id="UP000252519">
    <property type="component" value="Unassembled WGS sequence"/>
</dbReference>
<protein>
    <submittedName>
        <fullName evidence="3">von Willebrand factor type A domain protein</fullName>
    </submittedName>
</protein>
<dbReference type="PANTHER" id="PTHR24020">
    <property type="entry name" value="COLLAGEN ALPHA"/>
    <property type="match status" value="1"/>
</dbReference>
<dbReference type="InterPro" id="IPR050525">
    <property type="entry name" value="ECM_Assembly_Org"/>
</dbReference>
<sequence>MVVGIPEERDVDVEVKALGVCEHPPSTALPSSRAPIRNRLHGVRGRRAEEEKRVFTPGQKCGFEKVDLTLVLDTSGSVFRVFEDQRKIALDMLDEIPPAAYSDAVQVSVTRFAANADVILPFLRGRSVDEIKDTIKEVKFTGQNTRIASAVEIALDEMERARRRDARQVFVLISDGHGQEYWNVVQATGKRLQETKAELFAVSASRDYNEAELLIYVGDKSRVFVGQKYTGFLPTLSTYVKDCIGQGEKAIGQNEKSSFGLPPQHIPEVSTTESFSLLDILSTTPESVTTEPEEESSTDGASGEGTISTTIEPIEAITDVAVEEETFDEVSEVDAAEKIEESAAARLRDIAQGSSSCDIDLVLIIDRSGSVEHDFNRELALAIRSVELFPIKDFASGKIRVGAVSFAKAIQARMRGSETKCLKTRDVK</sequence>
<reference evidence="3 4" key="1">
    <citation type="submission" date="2014-10" db="EMBL/GenBank/DDBJ databases">
        <title>Draft genome of the hookworm Ancylostoma caninum.</title>
        <authorList>
            <person name="Mitreva M."/>
        </authorList>
    </citation>
    <scope>NUCLEOTIDE SEQUENCE [LARGE SCALE GENOMIC DNA]</scope>
    <source>
        <strain evidence="3 4">Baltimore</strain>
    </source>
</reference>
<evidence type="ECO:0000256" key="1">
    <source>
        <dbReference type="SAM" id="MobiDB-lite"/>
    </source>
</evidence>
<accession>A0A368GNE4</accession>
<evidence type="ECO:0000259" key="2">
    <source>
        <dbReference type="PROSITE" id="PS50234"/>
    </source>
</evidence>
<name>A0A368GNE4_ANCCA</name>
<dbReference type="EMBL" id="JOJR01000119">
    <property type="protein sequence ID" value="RCN44809.1"/>
    <property type="molecule type" value="Genomic_DNA"/>
</dbReference>
<dbReference type="InterPro" id="IPR002035">
    <property type="entry name" value="VWF_A"/>
</dbReference>
<gene>
    <name evidence="3" type="ORF">ANCCAN_09161</name>
</gene>
<dbReference type="SMART" id="SM00327">
    <property type="entry name" value="VWA"/>
    <property type="match status" value="1"/>
</dbReference>
<feature type="domain" description="VWFA" evidence="2">
    <location>
        <begin position="67"/>
        <end position="240"/>
    </location>
</feature>
<dbReference type="STRING" id="29170.A0A368GNE4"/>
<keyword evidence="4" id="KW-1185">Reference proteome</keyword>
<dbReference type="OrthoDB" id="6132182at2759"/>
<dbReference type="PANTHER" id="PTHR24020:SF20">
    <property type="entry name" value="PH DOMAIN-CONTAINING PROTEIN"/>
    <property type="match status" value="1"/>
</dbReference>
<dbReference type="Gene3D" id="3.40.50.410">
    <property type="entry name" value="von Willebrand factor, type A domain"/>
    <property type="match status" value="2"/>
</dbReference>
<evidence type="ECO:0000313" key="4">
    <source>
        <dbReference type="Proteomes" id="UP000252519"/>
    </source>
</evidence>
<organism evidence="3 4">
    <name type="scientific">Ancylostoma caninum</name>
    <name type="common">Dog hookworm</name>
    <dbReference type="NCBI Taxonomy" id="29170"/>
    <lineage>
        <taxon>Eukaryota</taxon>
        <taxon>Metazoa</taxon>
        <taxon>Ecdysozoa</taxon>
        <taxon>Nematoda</taxon>
        <taxon>Chromadorea</taxon>
        <taxon>Rhabditida</taxon>
        <taxon>Rhabditina</taxon>
        <taxon>Rhabditomorpha</taxon>
        <taxon>Strongyloidea</taxon>
        <taxon>Ancylostomatidae</taxon>
        <taxon>Ancylostomatinae</taxon>
        <taxon>Ancylostoma</taxon>
    </lineage>
</organism>
<comment type="caution">
    <text evidence="3">The sequence shown here is derived from an EMBL/GenBank/DDBJ whole genome shotgun (WGS) entry which is preliminary data.</text>
</comment>